<evidence type="ECO:0000256" key="2">
    <source>
        <dbReference type="ARBA" id="ARBA00008017"/>
    </source>
</evidence>
<feature type="transmembrane region" description="Helical" evidence="10">
    <location>
        <begin position="555"/>
        <end position="580"/>
    </location>
</feature>
<keyword evidence="6 10" id="KW-1133">Transmembrane helix</keyword>
<feature type="compositionally biased region" description="Basic and acidic residues" evidence="9">
    <location>
        <begin position="123"/>
        <end position="138"/>
    </location>
</feature>
<keyword evidence="3" id="KW-1003">Cell membrane</keyword>
<dbReference type="PANTHER" id="PTHR30347:SF9">
    <property type="entry name" value="MINICONDUCTANCE MECHANOSENSITIVE CHANNEL MSCM"/>
    <property type="match status" value="1"/>
</dbReference>
<feature type="transmembrane region" description="Helical" evidence="10">
    <location>
        <begin position="791"/>
        <end position="814"/>
    </location>
</feature>
<protein>
    <submittedName>
        <fullName evidence="18">Miniconductance mechanosensitive channel MscM</fullName>
    </submittedName>
</protein>
<dbReference type="Gene3D" id="3.30.70.100">
    <property type="match status" value="1"/>
</dbReference>
<name>A0AAP9H861_9GAMM</name>
<feature type="domain" description="Mechanosensitive ion channel MscS porin" evidence="14">
    <location>
        <begin position="31"/>
        <end position="260"/>
    </location>
</feature>
<comment type="subcellular location">
    <subcellularLocation>
        <location evidence="1">Cell membrane</location>
        <topology evidence="1">Multi-pass membrane protein</topology>
    </subcellularLocation>
</comment>
<dbReference type="SUPFAM" id="SSF82861">
    <property type="entry name" value="Mechanosensitive channel protein MscS (YggB), transmembrane region"/>
    <property type="match status" value="1"/>
</dbReference>
<evidence type="ECO:0000256" key="5">
    <source>
        <dbReference type="ARBA" id="ARBA00022729"/>
    </source>
</evidence>
<dbReference type="SUPFAM" id="SSF82689">
    <property type="entry name" value="Mechanosensitive channel protein MscS (YggB), C-terminal domain"/>
    <property type="match status" value="1"/>
</dbReference>
<dbReference type="InterPro" id="IPR011066">
    <property type="entry name" value="MscS_channel_C_sf"/>
</dbReference>
<gene>
    <name evidence="17" type="primary">mscM</name>
    <name evidence="18" type="ORF">CTZ24_18140</name>
    <name evidence="17" type="ORF">Q3404_17525</name>
</gene>
<dbReference type="NCBIfam" id="NF008180">
    <property type="entry name" value="PRK10929.1"/>
    <property type="match status" value="1"/>
</dbReference>
<feature type="region of interest" description="Disordered" evidence="9">
    <location>
        <begin position="123"/>
        <end position="172"/>
    </location>
</feature>
<keyword evidence="5 11" id="KW-0732">Signal</keyword>
<dbReference type="InterPro" id="IPR006685">
    <property type="entry name" value="MscS_channel_2nd"/>
</dbReference>
<evidence type="ECO:0000259" key="16">
    <source>
        <dbReference type="Pfam" id="PF21088"/>
    </source>
</evidence>
<evidence type="ECO:0000259" key="14">
    <source>
        <dbReference type="Pfam" id="PF12795"/>
    </source>
</evidence>
<dbReference type="InterPro" id="IPR049142">
    <property type="entry name" value="MS_channel_1st"/>
</dbReference>
<feature type="transmembrane region" description="Helical" evidence="10">
    <location>
        <begin position="480"/>
        <end position="500"/>
    </location>
</feature>
<dbReference type="Pfam" id="PF21088">
    <property type="entry name" value="MS_channel_1st"/>
    <property type="match status" value="1"/>
</dbReference>
<dbReference type="Pfam" id="PF00924">
    <property type="entry name" value="MS_channel_2nd"/>
    <property type="match status" value="1"/>
</dbReference>
<feature type="transmembrane region" description="Helical" evidence="10">
    <location>
        <begin position="633"/>
        <end position="653"/>
    </location>
</feature>
<feature type="compositionally biased region" description="Polar residues" evidence="9">
    <location>
        <begin position="139"/>
        <end position="149"/>
    </location>
</feature>
<sequence>MRAFLILLLSLWLSSPVFAASVPQASDLKQELDAVKSAKSSPAQTEQIQTLETALNFLAERDDSLERAKQYQQVIDDFPRLARELRQQLASMTSESSKTVRNNMSSTELDQEILQVSSQLLEEGRQAQQEQDRAREISDSLSQLPQQQTEARRAMTESDRRVQGASTATTPQEQAQIYARQAENAANKARVDELELAQLSANNRQELARMRAEVHQRQASQLDNYLQALRNQLNNQRQREAEQALERTEQLAENSGDLPSAISEQFRVNRELSADLNQQAQRMDLVASQQRLATNQTLQVRQALSTLREQSQWLGASNLLGEALRAQVARLPDMPKSQQIDNEMGQLRVQRLRYEDLLERQQALRKEKQDDGTPFTSEQSRILEAQLKTQRELLNSLISGCDTLILEITKLKVSNTQLQDALTEVRDATHRYLFWTADVSAVDLSFPVDTAQALARLLSLDTLGQLGKALAMMFTSKETVLPILGAVLLVGFSISSRRHYHAFLARAASKVGKVTQDHFGLTMRTVFWSILVAVPIPVLWAALGYGLQEAWPYPIAVAIGDGITATLPLLWAFMISASFARPNGLFVVHFRWPQARVARAMRYYSLTVGLIVPLIMLLIAFANLEDREFSSTLGRLCFILICGALSIVTVSLKRAGIPLYLDKEGNGDNFINRILWNLMIAIPLVAALASCIGYLATAQALLARLETSVGIWFFLLVIYHIVRRWMLIQRRRIAFDRARQRRAEMLANRARSEEDKEQPATSIEGVGVEADEPIIDLDAISAQSLRLVRSILTLIALVSVIVLWSEIHSAFGFLENIRLWDVSTTVQGVESIQPITLGSILIAILVLIITTQLVRNMPALLELALLQHLSLTPGTGYAITTVTKYILMLIGGLIGFSMIGIEWAKLQWLVAALGVGLGFGLQEIFANFISGLIILFEKPIRIGDTVTIRDLTGSITRINTRATTITDWDRKEIIVPNKAFITEQFVNWSLSDSVTRVVLTIPAPAGVNSDEVTLILKQAAERCTYVLDTPPPDVFLVDLQQGIQLFELRVYAAEMGHRMPLRHELHQLILHGFAEHGIEMPFPPFQVRMETLGKKSPASNGTPAARNYKSGGL</sequence>
<dbReference type="Proteomes" id="UP001171299">
    <property type="component" value="Unassembled WGS sequence"/>
</dbReference>
<feature type="domain" description="Mechanosensitive ion channel transmembrane helices 2/3" evidence="16">
    <location>
        <begin position="881"/>
        <end position="922"/>
    </location>
</feature>
<dbReference type="InterPro" id="IPR023408">
    <property type="entry name" value="MscS_beta-dom_sf"/>
</dbReference>
<dbReference type="InterPro" id="IPR024393">
    <property type="entry name" value="MscS_porin"/>
</dbReference>
<evidence type="ECO:0000313" key="19">
    <source>
        <dbReference type="Proteomes" id="UP000424872"/>
    </source>
</evidence>
<feature type="chain" id="PRO_5042950358" evidence="11">
    <location>
        <begin position="20"/>
        <end position="1113"/>
    </location>
</feature>
<feature type="transmembrane region" description="Helical" evidence="10">
    <location>
        <begin position="875"/>
        <end position="896"/>
    </location>
</feature>
<evidence type="ECO:0000256" key="8">
    <source>
        <dbReference type="SAM" id="Coils"/>
    </source>
</evidence>
<evidence type="ECO:0000256" key="6">
    <source>
        <dbReference type="ARBA" id="ARBA00022989"/>
    </source>
</evidence>
<dbReference type="PANTHER" id="PTHR30347">
    <property type="entry name" value="POTASSIUM CHANNEL RELATED"/>
    <property type="match status" value="1"/>
</dbReference>
<evidence type="ECO:0000256" key="11">
    <source>
        <dbReference type="SAM" id="SignalP"/>
    </source>
</evidence>
<feature type="transmembrane region" description="Helical" evidence="10">
    <location>
        <begin position="674"/>
        <end position="695"/>
    </location>
</feature>
<keyword evidence="20" id="KW-1185">Reference proteome</keyword>
<dbReference type="InterPro" id="IPR011014">
    <property type="entry name" value="MscS_channel_TM-2"/>
</dbReference>
<dbReference type="SUPFAM" id="SSF50182">
    <property type="entry name" value="Sm-like ribonucleoproteins"/>
    <property type="match status" value="1"/>
</dbReference>
<comment type="similarity">
    <text evidence="2">Belongs to the MscS (TC 1.A.23) family.</text>
</comment>
<evidence type="ECO:0000256" key="7">
    <source>
        <dbReference type="ARBA" id="ARBA00023136"/>
    </source>
</evidence>
<feature type="region of interest" description="Disordered" evidence="9">
    <location>
        <begin position="1093"/>
        <end position="1113"/>
    </location>
</feature>
<feature type="domain" description="Mechanosensitive ion channel MscS" evidence="12">
    <location>
        <begin position="924"/>
        <end position="989"/>
    </location>
</feature>
<evidence type="ECO:0000256" key="3">
    <source>
        <dbReference type="ARBA" id="ARBA00022475"/>
    </source>
</evidence>
<evidence type="ECO:0000259" key="15">
    <source>
        <dbReference type="Pfam" id="PF21082"/>
    </source>
</evidence>
<dbReference type="GO" id="GO:0005886">
    <property type="term" value="C:plasma membrane"/>
    <property type="evidence" value="ECO:0007669"/>
    <property type="project" value="UniProtKB-SubCell"/>
</dbReference>
<evidence type="ECO:0000256" key="9">
    <source>
        <dbReference type="SAM" id="MobiDB-lite"/>
    </source>
</evidence>
<reference evidence="18" key="2">
    <citation type="journal article" date="2020" name="Environ. Microbiol.">
        <title>The extreme plant-growth-promoting properties of Pantoea phytobeneficialis MSR2 revealed by functional and genomic analysis.</title>
        <authorList>
            <person name="Nascimento F.X."/>
            <person name="Hernandez A.G."/>
            <person name="Glick B.R."/>
            <person name="Rossi M.J."/>
        </authorList>
    </citation>
    <scope>NUCLEOTIDE SEQUENCE</scope>
    <source>
        <strain evidence="18">MSR2</strain>
    </source>
</reference>
<evidence type="ECO:0000313" key="20">
    <source>
        <dbReference type="Proteomes" id="UP001171299"/>
    </source>
</evidence>
<keyword evidence="8" id="KW-0175">Coiled coil</keyword>
<evidence type="ECO:0000313" key="17">
    <source>
        <dbReference type="EMBL" id="MDO6408372.1"/>
    </source>
</evidence>
<dbReference type="Pfam" id="PF21082">
    <property type="entry name" value="MS_channel_3rd"/>
    <property type="match status" value="1"/>
</dbReference>
<dbReference type="AlphaFoldDB" id="A0AAP9H861"/>
<feature type="transmembrane region" description="Helical" evidence="10">
    <location>
        <begin position="601"/>
        <end position="621"/>
    </location>
</feature>
<dbReference type="GO" id="GO:0008381">
    <property type="term" value="F:mechanosensitive monoatomic ion channel activity"/>
    <property type="evidence" value="ECO:0007669"/>
    <property type="project" value="UniProtKB-ARBA"/>
</dbReference>
<accession>A0AAP9H861</accession>
<keyword evidence="4 10" id="KW-0812">Transmembrane</keyword>
<dbReference type="Gene3D" id="2.30.30.60">
    <property type="match status" value="1"/>
</dbReference>
<feature type="domain" description="Mechanosensitive ion channel inner membrane" evidence="13">
    <location>
        <begin position="483"/>
        <end position="820"/>
    </location>
</feature>
<evidence type="ECO:0000256" key="1">
    <source>
        <dbReference type="ARBA" id="ARBA00004651"/>
    </source>
</evidence>
<reference evidence="19" key="1">
    <citation type="submission" date="2017-11" db="EMBL/GenBank/DDBJ databases">
        <title>Genome sequence of Pantoea sp. MSR2.</title>
        <authorList>
            <person name="Nascimento F.X."/>
        </authorList>
    </citation>
    <scope>NUCLEOTIDE SEQUENCE [LARGE SCALE GENOMIC DNA]</scope>
    <source>
        <strain evidence="19">MSR2</strain>
    </source>
</reference>
<feature type="domain" description="Mechanosensitive ion channel MscS C-terminal" evidence="15">
    <location>
        <begin position="997"/>
        <end position="1080"/>
    </location>
</feature>
<dbReference type="FunFam" id="1.10.287.1260:FF:000002">
    <property type="entry name" value="Potassium efflux system KefA"/>
    <property type="match status" value="1"/>
</dbReference>
<dbReference type="InterPro" id="IPR025692">
    <property type="entry name" value="MscS_IM_dom1"/>
</dbReference>
<feature type="transmembrane region" description="Helical" evidence="10">
    <location>
        <begin position="834"/>
        <end position="854"/>
    </location>
</feature>
<feature type="compositionally biased region" description="Basic and acidic residues" evidence="9">
    <location>
        <begin position="150"/>
        <end position="162"/>
    </location>
</feature>
<dbReference type="EMBL" id="CP024636">
    <property type="protein sequence ID" value="QGR08237.1"/>
    <property type="molecule type" value="Genomic_DNA"/>
</dbReference>
<dbReference type="Gene3D" id="1.10.287.1260">
    <property type="match status" value="1"/>
</dbReference>
<feature type="transmembrane region" description="Helical" evidence="10">
    <location>
        <begin position="521"/>
        <end position="543"/>
    </location>
</feature>
<dbReference type="EMBL" id="JAUOOM010000018">
    <property type="protein sequence ID" value="MDO6408372.1"/>
    <property type="molecule type" value="Genomic_DNA"/>
</dbReference>
<dbReference type="Pfam" id="PF12794">
    <property type="entry name" value="MscS_TM"/>
    <property type="match status" value="1"/>
</dbReference>
<dbReference type="KEGG" id="ppho:CTZ24_18140"/>
<feature type="transmembrane region" description="Helical" evidence="10">
    <location>
        <begin position="701"/>
        <end position="722"/>
    </location>
</feature>
<evidence type="ECO:0000256" key="10">
    <source>
        <dbReference type="SAM" id="Phobius"/>
    </source>
</evidence>
<organism evidence="18 19">
    <name type="scientific">Pantoea phytobeneficialis</name>
    <dbReference type="NCBI Taxonomy" id="2052056"/>
    <lineage>
        <taxon>Bacteria</taxon>
        <taxon>Pseudomonadati</taxon>
        <taxon>Pseudomonadota</taxon>
        <taxon>Gammaproteobacteria</taxon>
        <taxon>Enterobacterales</taxon>
        <taxon>Erwiniaceae</taxon>
        <taxon>Pantoea</taxon>
    </lineage>
</organism>
<dbReference type="Proteomes" id="UP000424872">
    <property type="component" value="Chromosome"/>
</dbReference>
<keyword evidence="7 10" id="KW-0472">Membrane</keyword>
<evidence type="ECO:0000256" key="4">
    <source>
        <dbReference type="ARBA" id="ARBA00022692"/>
    </source>
</evidence>
<dbReference type="Pfam" id="PF12795">
    <property type="entry name" value="MscS_porin"/>
    <property type="match status" value="1"/>
</dbReference>
<evidence type="ECO:0000259" key="12">
    <source>
        <dbReference type="Pfam" id="PF00924"/>
    </source>
</evidence>
<dbReference type="InterPro" id="IPR052702">
    <property type="entry name" value="MscS-like_channel"/>
</dbReference>
<evidence type="ECO:0000313" key="18">
    <source>
        <dbReference type="EMBL" id="QGR08237.1"/>
    </source>
</evidence>
<feature type="coiled-coil region" evidence="8">
    <location>
        <begin position="182"/>
        <end position="254"/>
    </location>
</feature>
<feature type="transmembrane region" description="Helical" evidence="10">
    <location>
        <begin position="908"/>
        <end position="936"/>
    </location>
</feature>
<dbReference type="InterPro" id="IPR010920">
    <property type="entry name" value="LSM_dom_sf"/>
</dbReference>
<dbReference type="InterPro" id="IPR049278">
    <property type="entry name" value="MS_channel_C"/>
</dbReference>
<dbReference type="RefSeq" id="WP_208724270.1">
    <property type="nucleotide sequence ID" value="NZ_CP024636.1"/>
</dbReference>
<feature type="signal peptide" evidence="11">
    <location>
        <begin position="1"/>
        <end position="19"/>
    </location>
</feature>
<reference evidence="17" key="3">
    <citation type="submission" date="2023-07" db="EMBL/GenBank/DDBJ databases">
        <title>The extreme plant-growth-promoting properties of Pantoea phytobeneficialis PF55 revealed by functional and genomic analysis.</title>
        <authorList>
            <person name="Nascimento F.X."/>
            <person name="Marcio R.J."/>
        </authorList>
    </citation>
    <scope>NUCLEOTIDE SEQUENCE</scope>
    <source>
        <strain evidence="17">PF55</strain>
    </source>
</reference>
<evidence type="ECO:0000259" key="13">
    <source>
        <dbReference type="Pfam" id="PF12794"/>
    </source>
</evidence>
<proteinExistence type="inferred from homology"/>